<proteinExistence type="predicted"/>
<dbReference type="Pfam" id="PF01850">
    <property type="entry name" value="PIN"/>
    <property type="match status" value="1"/>
</dbReference>
<dbReference type="InterPro" id="IPR002716">
    <property type="entry name" value="PIN_dom"/>
</dbReference>
<dbReference type="Proteomes" id="UP000219669">
    <property type="component" value="Unassembled WGS sequence"/>
</dbReference>
<dbReference type="RefSeq" id="WP_097114043.1">
    <property type="nucleotide sequence ID" value="NZ_CP083931.1"/>
</dbReference>
<name>A0A286E9R5_9NEIS</name>
<keyword evidence="3" id="KW-1185">Reference proteome</keyword>
<dbReference type="EMBL" id="OCNF01000006">
    <property type="protein sequence ID" value="SOD67648.1"/>
    <property type="molecule type" value="Genomic_DNA"/>
</dbReference>
<accession>A0A286E9R5</accession>
<evidence type="ECO:0000313" key="2">
    <source>
        <dbReference type="EMBL" id="SOD67648.1"/>
    </source>
</evidence>
<evidence type="ECO:0000259" key="1">
    <source>
        <dbReference type="Pfam" id="PF01850"/>
    </source>
</evidence>
<evidence type="ECO:0000313" key="3">
    <source>
        <dbReference type="Proteomes" id="UP000219669"/>
    </source>
</evidence>
<dbReference type="CDD" id="cd18683">
    <property type="entry name" value="PIN_VapC-like"/>
    <property type="match status" value="1"/>
</dbReference>
<dbReference type="AlphaFoldDB" id="A0A286E9R5"/>
<reference evidence="2 3" key="1">
    <citation type="submission" date="2017-09" db="EMBL/GenBank/DDBJ databases">
        <authorList>
            <person name="Ehlers B."/>
            <person name="Leendertz F.H."/>
        </authorList>
    </citation>
    <scope>NUCLEOTIDE SEQUENCE [LARGE SCALE GENOMIC DNA]</scope>
    <source>
        <strain evidence="2 3">DSM 16848</strain>
    </source>
</reference>
<feature type="domain" description="PIN" evidence="1">
    <location>
        <begin position="7"/>
        <end position="128"/>
    </location>
</feature>
<dbReference type="SUPFAM" id="SSF88723">
    <property type="entry name" value="PIN domain-like"/>
    <property type="match status" value="1"/>
</dbReference>
<sequence length="138" mass="15988">MANKTGIDTNVLVRYLTQDDDVQAKIASDFLENLTLENQGFINNVVIVELIWVLSRHYQKSREYIAMILDEILCIPVFSFENKILLMEILHVYKNSHADFSDILIRKINELNDCQQTVTFDKRAYKQAGMMALTSDLK</sequence>
<protein>
    <submittedName>
        <fullName evidence="2">Predicted nucleic-acid-binding protein, contains PIN domain</fullName>
    </submittedName>
</protein>
<organism evidence="2 3">
    <name type="scientific">Alysiella filiformis DSM 16848</name>
    <dbReference type="NCBI Taxonomy" id="1120981"/>
    <lineage>
        <taxon>Bacteria</taxon>
        <taxon>Pseudomonadati</taxon>
        <taxon>Pseudomonadota</taxon>
        <taxon>Betaproteobacteria</taxon>
        <taxon>Neisseriales</taxon>
        <taxon>Neisseriaceae</taxon>
        <taxon>Alysiella</taxon>
    </lineage>
</organism>
<gene>
    <name evidence="2" type="ORF">SAMN02746062_00982</name>
</gene>
<dbReference type="OrthoDB" id="32974at2"/>
<dbReference type="Gene3D" id="3.40.50.1010">
    <property type="entry name" value="5'-nuclease"/>
    <property type="match status" value="1"/>
</dbReference>
<dbReference type="InterPro" id="IPR029060">
    <property type="entry name" value="PIN-like_dom_sf"/>
</dbReference>